<accession>A0AAD7XHK1</accession>
<evidence type="ECO:0000256" key="8">
    <source>
        <dbReference type="ARBA" id="ARBA00022790"/>
    </source>
</evidence>
<evidence type="ECO:0000256" key="4">
    <source>
        <dbReference type="ARBA" id="ARBA00014880"/>
    </source>
</evidence>
<dbReference type="InterPro" id="IPR050242">
    <property type="entry name" value="JAMM_MPN+_peptidase_M67A"/>
</dbReference>
<dbReference type="SMART" id="SM00232">
    <property type="entry name" value="JAB_MPN"/>
    <property type="match status" value="1"/>
</dbReference>
<evidence type="ECO:0000256" key="7">
    <source>
        <dbReference type="ARBA" id="ARBA00022723"/>
    </source>
</evidence>
<dbReference type="Pfam" id="PF01398">
    <property type="entry name" value="JAB"/>
    <property type="match status" value="1"/>
</dbReference>
<evidence type="ECO:0000256" key="11">
    <source>
        <dbReference type="ARBA" id="ARBA00023049"/>
    </source>
</evidence>
<feature type="region of interest" description="Disordered" evidence="13">
    <location>
        <begin position="254"/>
        <end position="297"/>
    </location>
</feature>
<gene>
    <name evidence="15" type="ORF">CTAYLR_005414</name>
</gene>
<keyword evidence="10" id="KW-0862">Zinc</keyword>
<keyword evidence="7" id="KW-0479">Metal-binding</keyword>
<protein>
    <recommendedName>
        <fullName evidence="4">COP9 signalosome complex subunit 5</fullName>
    </recommendedName>
</protein>
<evidence type="ECO:0000313" key="15">
    <source>
        <dbReference type="EMBL" id="KAJ8599638.1"/>
    </source>
</evidence>
<dbReference type="GO" id="GO:0046872">
    <property type="term" value="F:metal ion binding"/>
    <property type="evidence" value="ECO:0007669"/>
    <property type="project" value="UniProtKB-KW"/>
</dbReference>
<keyword evidence="6" id="KW-0645">Protease</keyword>
<dbReference type="InterPro" id="IPR000555">
    <property type="entry name" value="JAMM/MPN+_dom"/>
</dbReference>
<evidence type="ECO:0000256" key="13">
    <source>
        <dbReference type="SAM" id="MobiDB-lite"/>
    </source>
</evidence>
<keyword evidence="12" id="KW-0539">Nucleus</keyword>
<keyword evidence="8" id="KW-0736">Signalosome</keyword>
<dbReference type="GO" id="GO:0006508">
    <property type="term" value="P:proteolysis"/>
    <property type="evidence" value="ECO:0007669"/>
    <property type="project" value="UniProtKB-KW"/>
</dbReference>
<evidence type="ECO:0000256" key="1">
    <source>
        <dbReference type="ARBA" id="ARBA00004123"/>
    </source>
</evidence>
<evidence type="ECO:0000256" key="10">
    <source>
        <dbReference type="ARBA" id="ARBA00022833"/>
    </source>
</evidence>
<proteinExistence type="inferred from homology"/>
<dbReference type="Proteomes" id="UP001230188">
    <property type="component" value="Unassembled WGS sequence"/>
</dbReference>
<evidence type="ECO:0000256" key="3">
    <source>
        <dbReference type="ARBA" id="ARBA00006008"/>
    </source>
</evidence>
<dbReference type="GO" id="GO:0008180">
    <property type="term" value="C:COP9 signalosome"/>
    <property type="evidence" value="ECO:0007669"/>
    <property type="project" value="UniProtKB-KW"/>
</dbReference>
<evidence type="ECO:0000256" key="9">
    <source>
        <dbReference type="ARBA" id="ARBA00022801"/>
    </source>
</evidence>
<evidence type="ECO:0000313" key="16">
    <source>
        <dbReference type="Proteomes" id="UP001230188"/>
    </source>
</evidence>
<sequence>MSDPQYFKRVLISPVASVKMLAHAHQGCEEGMRSGGKPLEIMGMLLGCPHAEMKDALVVADVFPLPVTGFETRVVADDESVVNYMIELSELVEKSRKERLFGWYHSHPFDVDESHNHCFLSSTDMSTQLAWQSAEDGNGNPFLAIVIDPLRSFAKNKAELGAFRAYPPTYAPPPHQTPDGTVVHDEAKCVELWGSCWNRYYELRIEYFMSTQAKIIIDVLNHSFLWARTLGTVPPSLEPENRRRLSERVATKVTDKLLTSTDQTPGPRGPFFSPSNIVPPNAPPKPAATTTTTQDQGGVLHKAATAAAGLALEELHGQLIQATKRFLLNPN</sequence>
<evidence type="ECO:0000256" key="6">
    <source>
        <dbReference type="ARBA" id="ARBA00022670"/>
    </source>
</evidence>
<dbReference type="GO" id="GO:0008237">
    <property type="term" value="F:metallopeptidase activity"/>
    <property type="evidence" value="ECO:0007669"/>
    <property type="project" value="UniProtKB-KW"/>
</dbReference>
<evidence type="ECO:0000256" key="5">
    <source>
        <dbReference type="ARBA" id="ARBA00022490"/>
    </source>
</evidence>
<dbReference type="PANTHER" id="PTHR10410">
    <property type="entry name" value="EUKARYOTIC TRANSLATION INITIATION FACTOR 3 -RELATED"/>
    <property type="match status" value="1"/>
</dbReference>
<comment type="similarity">
    <text evidence="3">Belongs to the peptidase M67A family. CSN5 subfamily.</text>
</comment>
<dbReference type="GO" id="GO:0005737">
    <property type="term" value="C:cytoplasm"/>
    <property type="evidence" value="ECO:0007669"/>
    <property type="project" value="UniProtKB-SubCell"/>
</dbReference>
<dbReference type="InterPro" id="IPR037518">
    <property type="entry name" value="MPN"/>
</dbReference>
<dbReference type="PROSITE" id="PS50249">
    <property type="entry name" value="MPN"/>
    <property type="match status" value="1"/>
</dbReference>
<evidence type="ECO:0000256" key="12">
    <source>
        <dbReference type="ARBA" id="ARBA00023242"/>
    </source>
</evidence>
<evidence type="ECO:0000256" key="2">
    <source>
        <dbReference type="ARBA" id="ARBA00004496"/>
    </source>
</evidence>
<evidence type="ECO:0000259" key="14">
    <source>
        <dbReference type="PROSITE" id="PS50249"/>
    </source>
</evidence>
<comment type="subcellular location">
    <subcellularLocation>
        <location evidence="2">Cytoplasm</location>
    </subcellularLocation>
    <subcellularLocation>
        <location evidence="1">Nucleus</location>
    </subcellularLocation>
</comment>
<feature type="compositionally biased region" description="Low complexity" evidence="13">
    <location>
        <begin position="287"/>
        <end position="297"/>
    </location>
</feature>
<dbReference type="SUPFAM" id="SSF102712">
    <property type="entry name" value="JAB1/MPN domain"/>
    <property type="match status" value="1"/>
</dbReference>
<keyword evidence="9" id="KW-0378">Hydrolase</keyword>
<dbReference type="FunFam" id="3.40.140.10:FF:000203">
    <property type="entry name" value="COP9 signalosome complex subunit 5"/>
    <property type="match status" value="1"/>
</dbReference>
<feature type="domain" description="MPN" evidence="14">
    <location>
        <begin position="10"/>
        <end position="169"/>
    </location>
</feature>
<keyword evidence="16" id="KW-1185">Reference proteome</keyword>
<dbReference type="EMBL" id="JAQMWT010000551">
    <property type="protein sequence ID" value="KAJ8599638.1"/>
    <property type="molecule type" value="Genomic_DNA"/>
</dbReference>
<organism evidence="15 16">
    <name type="scientific">Chrysophaeum taylorii</name>
    <dbReference type="NCBI Taxonomy" id="2483200"/>
    <lineage>
        <taxon>Eukaryota</taxon>
        <taxon>Sar</taxon>
        <taxon>Stramenopiles</taxon>
        <taxon>Ochrophyta</taxon>
        <taxon>Pelagophyceae</taxon>
        <taxon>Pelagomonadales</taxon>
        <taxon>Pelagomonadaceae</taxon>
        <taxon>Chrysophaeum</taxon>
    </lineage>
</organism>
<dbReference type="AlphaFoldDB" id="A0AAD7XHK1"/>
<keyword evidence="11" id="KW-0482">Metalloprotease</keyword>
<keyword evidence="5" id="KW-0963">Cytoplasm</keyword>
<comment type="caution">
    <text evidence="15">The sequence shown here is derived from an EMBL/GenBank/DDBJ whole genome shotgun (WGS) entry which is preliminary data.</text>
</comment>
<dbReference type="Gene3D" id="3.40.140.10">
    <property type="entry name" value="Cytidine Deaminase, domain 2"/>
    <property type="match status" value="1"/>
</dbReference>
<name>A0AAD7XHK1_9STRA</name>
<reference evidence="15" key="1">
    <citation type="submission" date="2023-01" db="EMBL/GenBank/DDBJ databases">
        <title>Metagenome sequencing of chrysophaentin producing Chrysophaeum taylorii.</title>
        <authorList>
            <person name="Davison J."/>
            <person name="Bewley C."/>
        </authorList>
    </citation>
    <scope>NUCLEOTIDE SEQUENCE</scope>
    <source>
        <strain evidence="15">NIES-1699</strain>
    </source>
</reference>